<dbReference type="EMBL" id="BAABBV010000002">
    <property type="protein sequence ID" value="GAA4166040.1"/>
    <property type="molecule type" value="Genomic_DNA"/>
</dbReference>
<evidence type="ECO:0000313" key="1">
    <source>
        <dbReference type="EMBL" id="GAA4166040.1"/>
    </source>
</evidence>
<accession>A0ABP7ZNP0</accession>
<evidence type="ECO:0000313" key="2">
    <source>
        <dbReference type="Proteomes" id="UP001415169"/>
    </source>
</evidence>
<sequence length="96" mass="11163">MDTSDENREFEHTFRGQRFRVTQRAPGENSFDIEWLTGPTPRLPTWLEGKYGFSMASNGSDFPSIEAFDRSISSFLVGFYADAAEYYERQSRKYVI</sequence>
<proteinExistence type="predicted"/>
<reference evidence="1" key="2">
    <citation type="submission" date="2023-12" db="EMBL/GenBank/DDBJ databases">
        <authorList>
            <person name="Sun Q."/>
            <person name="Inoue M."/>
        </authorList>
    </citation>
    <scope>NUCLEOTIDE SEQUENCE</scope>
    <source>
        <strain evidence="1">JCM 17590</strain>
    </source>
</reference>
<dbReference type="Proteomes" id="UP001415169">
    <property type="component" value="Unassembled WGS sequence"/>
</dbReference>
<protein>
    <submittedName>
        <fullName evidence="1">Uncharacterized protein</fullName>
    </submittedName>
</protein>
<reference evidence="1" key="1">
    <citation type="journal article" date="2014" name="Int. J. Syst. Evol. Microbiol.">
        <title>Complete genome of a new Firmicutes species belonging to the dominant human colonic microbiota ('Ruminococcus bicirculans') reveals two chromosomes and a selective capacity to utilize plant glucans.</title>
        <authorList>
            <consortium name="NISC Comparative Sequencing Program"/>
            <person name="Wegmann U."/>
            <person name="Louis P."/>
            <person name="Goesmann A."/>
            <person name="Henrissat B."/>
            <person name="Duncan S.H."/>
            <person name="Flint H.J."/>
        </authorList>
    </citation>
    <scope>NUCLEOTIDE SEQUENCE</scope>
    <source>
        <strain evidence="1">JCM 17590</strain>
    </source>
</reference>
<gene>
    <name evidence="1" type="ORF">GCM10022286_30040</name>
</gene>
<organism evidence="1 2">
    <name type="scientific">Gryllotalpicola daejeonensis</name>
    <dbReference type="NCBI Taxonomy" id="993087"/>
    <lineage>
        <taxon>Bacteria</taxon>
        <taxon>Bacillati</taxon>
        <taxon>Actinomycetota</taxon>
        <taxon>Actinomycetes</taxon>
        <taxon>Micrococcales</taxon>
        <taxon>Microbacteriaceae</taxon>
        <taxon>Gryllotalpicola</taxon>
    </lineage>
</organism>
<comment type="caution">
    <text evidence="1">The sequence shown here is derived from an EMBL/GenBank/DDBJ whole genome shotgun (WGS) entry which is preliminary data.</text>
</comment>
<keyword evidence="2" id="KW-1185">Reference proteome</keyword>
<name>A0ABP7ZNP0_9MICO</name>